<accession>A0A5B7I738</accession>
<evidence type="ECO:0000313" key="2">
    <source>
        <dbReference type="Proteomes" id="UP000324222"/>
    </source>
</evidence>
<dbReference type="Proteomes" id="UP000324222">
    <property type="component" value="Unassembled WGS sequence"/>
</dbReference>
<organism evidence="1 2">
    <name type="scientific">Portunus trituberculatus</name>
    <name type="common">Swimming crab</name>
    <name type="synonym">Neptunus trituberculatus</name>
    <dbReference type="NCBI Taxonomy" id="210409"/>
    <lineage>
        <taxon>Eukaryota</taxon>
        <taxon>Metazoa</taxon>
        <taxon>Ecdysozoa</taxon>
        <taxon>Arthropoda</taxon>
        <taxon>Crustacea</taxon>
        <taxon>Multicrustacea</taxon>
        <taxon>Malacostraca</taxon>
        <taxon>Eumalacostraca</taxon>
        <taxon>Eucarida</taxon>
        <taxon>Decapoda</taxon>
        <taxon>Pleocyemata</taxon>
        <taxon>Brachyura</taxon>
        <taxon>Eubrachyura</taxon>
        <taxon>Portunoidea</taxon>
        <taxon>Portunidae</taxon>
        <taxon>Portuninae</taxon>
        <taxon>Portunus</taxon>
    </lineage>
</organism>
<comment type="caution">
    <text evidence="1">The sequence shown here is derived from an EMBL/GenBank/DDBJ whole genome shotgun (WGS) entry which is preliminary data.</text>
</comment>
<sequence length="73" mass="8254">MTDTSVDDITLATTIDNTNPDYSHLQFLLDRLHTWITDNKITLNTNKTTMKHIQTPQAFFSLPMPSSTAVSSR</sequence>
<name>A0A5B7I738_PORTR</name>
<reference evidence="1 2" key="1">
    <citation type="submission" date="2019-05" db="EMBL/GenBank/DDBJ databases">
        <title>Another draft genome of Portunus trituberculatus and its Hox gene families provides insights of decapod evolution.</title>
        <authorList>
            <person name="Jeong J.-H."/>
            <person name="Song I."/>
            <person name="Kim S."/>
            <person name="Choi T."/>
            <person name="Kim D."/>
            <person name="Ryu S."/>
            <person name="Kim W."/>
        </authorList>
    </citation>
    <scope>NUCLEOTIDE SEQUENCE [LARGE SCALE GENOMIC DNA]</scope>
    <source>
        <tissue evidence="1">Muscle</tissue>
    </source>
</reference>
<dbReference type="EMBL" id="VSRR010046605">
    <property type="protein sequence ID" value="MPC77736.1"/>
    <property type="molecule type" value="Genomic_DNA"/>
</dbReference>
<evidence type="ECO:0008006" key="3">
    <source>
        <dbReference type="Google" id="ProtNLM"/>
    </source>
</evidence>
<keyword evidence="2" id="KW-1185">Reference proteome</keyword>
<dbReference type="AlphaFoldDB" id="A0A5B7I738"/>
<gene>
    <name evidence="1" type="ORF">E2C01_072200</name>
</gene>
<protein>
    <recommendedName>
        <fullName evidence="3">Reverse transcriptase domain-containing protein</fullName>
    </recommendedName>
</protein>
<proteinExistence type="predicted"/>
<evidence type="ECO:0000313" key="1">
    <source>
        <dbReference type="EMBL" id="MPC77736.1"/>
    </source>
</evidence>